<dbReference type="Proteomes" id="UP000271098">
    <property type="component" value="Unassembled WGS sequence"/>
</dbReference>
<protein>
    <submittedName>
        <fullName evidence="3">DH domain-containing protein</fullName>
    </submittedName>
</protein>
<dbReference type="EMBL" id="UYRT01079187">
    <property type="protein sequence ID" value="VDN20193.1"/>
    <property type="molecule type" value="Genomic_DNA"/>
</dbReference>
<dbReference type="PANTHER" id="PTHR16525:SF0">
    <property type="entry name" value="PROTEIN C12ORF4"/>
    <property type="match status" value="1"/>
</dbReference>
<dbReference type="WBParaSite" id="GPUH_0001229301-mRNA-1">
    <property type="protein sequence ID" value="GPUH_0001229301-mRNA-1"/>
    <property type="gene ID" value="GPUH_0001229301"/>
</dbReference>
<gene>
    <name evidence="1" type="ORF">GPUH_LOCUS12279</name>
</gene>
<dbReference type="InterPro" id="IPR019311">
    <property type="entry name" value="Fy-3"/>
</dbReference>
<dbReference type="OrthoDB" id="415359at2759"/>
<reference evidence="1 2" key="2">
    <citation type="submission" date="2018-11" db="EMBL/GenBank/DDBJ databases">
        <authorList>
            <consortium name="Pathogen Informatics"/>
        </authorList>
    </citation>
    <scope>NUCLEOTIDE SEQUENCE [LARGE SCALE GENOMIC DNA]</scope>
</reference>
<dbReference type="AlphaFoldDB" id="A0A183DU88"/>
<name>A0A183DU88_9BILA</name>
<accession>A0A183DU88</accession>
<proteinExistence type="predicted"/>
<keyword evidence="2" id="KW-1185">Reference proteome</keyword>
<evidence type="ECO:0000313" key="1">
    <source>
        <dbReference type="EMBL" id="VDN20193.1"/>
    </source>
</evidence>
<sequence>MQQTFDVPRRTAEVKNFFQDSLKNVRDGMRWRYFVSVVGGAQQDDIRRDLRQFWSGSNKEIRVHGKIRERAAENVADAFQRFMDDETWRYEGEIGDAVIDSFLDGCCATTKLPSVLQSSEASNAKSDGAIEFAEQFQFIMRNSSPERLNLVIAWEKKMGDKMLSLIRARDFELDRMYRECEQAVSASASDNGQALPQSGQHLSRLNERIREVSKNYSDQIGALTSQHRIFYRNLIRNLYENDEVPVGAELALASHTLPVQRCLDLCGLSTSSAMLSLIRARDFELDRMYRECEQAVSVSASDNGQALPQSGQHLSRLNERIREVSKNYSDQIGALTSQHRIFYRNLIRNLYENDEVPVGAELALASHTLPVQRSSSTLSSSDSNKSPTKFSLDESFTIYLGAQLKTMHNARLLTCASLTDICNPSQLPEDDALTTRRLHMSLALYGRELSGLVLLVGGDPMYHINFARICERSTELHFESLEDQLKHLPLLVIFHLIGDKSLEKDEISSRHPCINGLRNAVQICANCGVTTFTIPLLLVEKSNEHMTANWCMKRAELVFKCVKGFMMEACSGSSTAGGGAPTATTHFNVNFALPQDLQSTIFTQILELFPSIFHLVPSVIM</sequence>
<evidence type="ECO:0000313" key="2">
    <source>
        <dbReference type="Proteomes" id="UP000271098"/>
    </source>
</evidence>
<dbReference type="GO" id="GO:0005737">
    <property type="term" value="C:cytoplasm"/>
    <property type="evidence" value="ECO:0007669"/>
    <property type="project" value="TreeGrafter"/>
</dbReference>
<dbReference type="Pfam" id="PF10154">
    <property type="entry name" value="Fy-3"/>
    <property type="match status" value="2"/>
</dbReference>
<organism evidence="3">
    <name type="scientific">Gongylonema pulchrum</name>
    <dbReference type="NCBI Taxonomy" id="637853"/>
    <lineage>
        <taxon>Eukaryota</taxon>
        <taxon>Metazoa</taxon>
        <taxon>Ecdysozoa</taxon>
        <taxon>Nematoda</taxon>
        <taxon>Chromadorea</taxon>
        <taxon>Rhabditida</taxon>
        <taxon>Spirurina</taxon>
        <taxon>Spiruromorpha</taxon>
        <taxon>Spiruroidea</taxon>
        <taxon>Gongylonematidae</taxon>
        <taxon>Gongylonema</taxon>
    </lineage>
</organism>
<reference evidence="3" key="1">
    <citation type="submission" date="2016-06" db="UniProtKB">
        <authorList>
            <consortium name="WormBaseParasite"/>
        </authorList>
    </citation>
    <scope>IDENTIFICATION</scope>
</reference>
<dbReference type="PANTHER" id="PTHR16525">
    <property type="entry name" value="PROTEIN C12ORF4"/>
    <property type="match status" value="1"/>
</dbReference>
<evidence type="ECO:0000313" key="3">
    <source>
        <dbReference type="WBParaSite" id="GPUH_0001229301-mRNA-1"/>
    </source>
</evidence>